<dbReference type="EMBL" id="SOYY01000017">
    <property type="protein sequence ID" value="KAA0709288.1"/>
    <property type="molecule type" value="Genomic_DNA"/>
</dbReference>
<evidence type="ECO:0000256" key="1">
    <source>
        <dbReference type="ARBA" id="ARBA00004496"/>
    </source>
</evidence>
<evidence type="ECO:0000313" key="11">
    <source>
        <dbReference type="Proteomes" id="UP000324632"/>
    </source>
</evidence>
<dbReference type="Pfam" id="PF00169">
    <property type="entry name" value="PH"/>
    <property type="match status" value="2"/>
</dbReference>
<dbReference type="SUPFAM" id="SSF50729">
    <property type="entry name" value="PH domain-like"/>
    <property type="match status" value="4"/>
</dbReference>
<feature type="domain" description="PH" evidence="7">
    <location>
        <begin position="462"/>
        <end position="576"/>
    </location>
</feature>
<dbReference type="FunFam" id="2.30.29.30:FF:000170">
    <property type="entry name" value="Arf-GAP with Rho-GAP domain, ANK repeat and PH domain-containing protein 1"/>
    <property type="match status" value="1"/>
</dbReference>
<dbReference type="InterPro" id="IPR011993">
    <property type="entry name" value="PH-like_dom_sf"/>
</dbReference>
<keyword evidence="6" id="KW-0479">Metal-binding</keyword>
<dbReference type="PANTHER" id="PTHR45899">
    <property type="entry name" value="RHO GTPASE ACTIVATING PROTEIN AT 15B, ISOFORM C"/>
    <property type="match status" value="1"/>
</dbReference>
<dbReference type="InterPro" id="IPR038508">
    <property type="entry name" value="ArfGAP_dom_sf"/>
</dbReference>
<dbReference type="InterPro" id="IPR008936">
    <property type="entry name" value="Rho_GTPase_activation_prot"/>
</dbReference>
<evidence type="ECO:0000256" key="5">
    <source>
        <dbReference type="ARBA" id="ARBA00022737"/>
    </source>
</evidence>
<dbReference type="InterPro" id="IPR001164">
    <property type="entry name" value="ArfGAP_dom"/>
</dbReference>
<dbReference type="InterPro" id="IPR037858">
    <property type="entry name" value="RhoGAP_ARAP"/>
</dbReference>
<evidence type="ECO:0000256" key="2">
    <source>
        <dbReference type="ARBA" id="ARBA00022468"/>
    </source>
</evidence>
<dbReference type="SUPFAM" id="SSF48350">
    <property type="entry name" value="GTPase activation domain, GAP"/>
    <property type="match status" value="1"/>
</dbReference>
<comment type="caution">
    <text evidence="10">The sequence shown here is derived from an EMBL/GenBank/DDBJ whole genome shotgun (WGS) entry which is preliminary data.</text>
</comment>
<dbReference type="FunFam" id="1.10.555.10:FF:000019">
    <property type="entry name" value="Arf-GAP with Rho-GAP domain, ANK repeat and PH domain-containing protein 3"/>
    <property type="match status" value="1"/>
</dbReference>
<keyword evidence="2" id="KW-0343">GTPase activation</keyword>
<feature type="domain" description="PH" evidence="7">
    <location>
        <begin position="587"/>
        <end position="685"/>
    </location>
</feature>
<dbReference type="FunFam" id="1.10.220.150:FF:000006">
    <property type="entry name" value="arf-GAP with Rho-GAP domain, ANK repeat and PH domain-containing protein 3"/>
    <property type="match status" value="1"/>
</dbReference>
<keyword evidence="5" id="KW-0677">Repeat</keyword>
<evidence type="ECO:0000256" key="3">
    <source>
        <dbReference type="ARBA" id="ARBA00022490"/>
    </source>
</evidence>
<dbReference type="Gene3D" id="1.10.555.10">
    <property type="entry name" value="Rho GTPase activation protein"/>
    <property type="match status" value="1"/>
</dbReference>
<evidence type="ECO:0000259" key="9">
    <source>
        <dbReference type="PROSITE" id="PS50238"/>
    </source>
</evidence>
<dbReference type="GO" id="GO:0005737">
    <property type="term" value="C:cytoplasm"/>
    <property type="evidence" value="ECO:0007669"/>
    <property type="project" value="UniProtKB-SubCell"/>
</dbReference>
<dbReference type="PROSITE" id="PS50238">
    <property type="entry name" value="RHOGAP"/>
    <property type="match status" value="1"/>
</dbReference>
<dbReference type="Pfam" id="PF01412">
    <property type="entry name" value="ArfGap"/>
    <property type="match status" value="1"/>
</dbReference>
<keyword evidence="4" id="KW-0597">Phosphoprotein</keyword>
<evidence type="ECO:0000313" key="10">
    <source>
        <dbReference type="EMBL" id="KAA0709288.1"/>
    </source>
</evidence>
<evidence type="ECO:0000256" key="4">
    <source>
        <dbReference type="ARBA" id="ARBA00022553"/>
    </source>
</evidence>
<dbReference type="Gene3D" id="2.30.29.30">
    <property type="entry name" value="Pleckstrin-homology domain (PH domain)/Phosphotyrosine-binding domain (PTB)"/>
    <property type="match status" value="4"/>
</dbReference>
<protein>
    <submittedName>
        <fullName evidence="10">Arf-GAP with</fullName>
    </submittedName>
</protein>
<feature type="domain" description="PH" evidence="7">
    <location>
        <begin position="73"/>
        <end position="165"/>
    </location>
</feature>
<feature type="domain" description="Rho-GAP" evidence="9">
    <location>
        <begin position="689"/>
        <end position="870"/>
    </location>
</feature>
<dbReference type="Proteomes" id="UP000324632">
    <property type="component" value="Chromosome 17"/>
</dbReference>
<dbReference type="Pfam" id="PF00620">
    <property type="entry name" value="RhoGAP"/>
    <property type="match status" value="1"/>
</dbReference>
<sequence>MTGTANKDKLRDDGQRNHSWLTRLDSPGYCTVGEPTPAAHSFSLPSNICSNDPDEDHTISPYASFTSLSERVAPILSGWLDKLSPQGNYVFQKRYVKFDGKNLMYYGSEKDAYPKGVVPLAAIQMARLAKDNKFEVVTSHRTFIFRADSDVQRSKWCNILQERVKEQLVFGRPRFGPGSHCQKSGFLELKGTKSKIYAAIILEQIWLYKSEQCFKNGIGITVIDARGATIRDGKGKSFDLITPYKTFSFTAESDRDKRDWMEAMQESIAETLSDYEVAEKIWSNRSNKICADCKAINPDWASINLCVVICKNCAGQHRGLGTMVSKVQSLKLDTSVWSNEIVQLFIMLGNDRANEFWAAKLLANEELDCDASPEQRREFITHKYRKGRYRHPHPSFNTQEELLKVLCTAVTEQNLLKTVTQIFAEAEALRLSNANGNNKRVSPHYSYTQSADSCVYDEIMQAILYSGYLYKSSSLNKGTLSRRTRDADFQKYWCSVEKSILFYESDRCHEPSMKIDVKDIICLGVSRPDSINNSGFIDKFRFTFELYLTSDKLVQFGLETPDALHSWVRAIGKATTPLSCHCLLAREFERVGVLRYKAMLDPQQWKEGFFVLQKSNLFICPGNDGAAEDIINLKRLQELSITSETENHEKKDILVLVEKGRTLHLQGMGRTDFSLWYTDIQKAAGGKGNTLKDQQLSRNDIPIIVDSCIAFITQYGLGHEGIYRKNGAKSRIKLLMDEFRKDARNVKLRIGDNFIEDVTDVLKRFFREIDDHIFMADLHPFWREAAKTPQKTQRLDRYKELIRGLPRVNRTTLAALIGHLYRVQKCADLNQMCTKNLSLLFAPSLFQTDGKGEHEVKIIEDLIDNYLYIFDIDEEHQTQIELEISLITTWKHTQLSQAGDLIIEVYLEEKIPDCCITLKVSPTMCAEELTNQVLFMRNIPAGEKDAILSFYVNFKHQLCIFSYQSEIVNQRKIRFTKQAGGISLHLLYKSLKSEKEVICFGHCSEFQVEIVTGSTVEIKKETFKLLLFYRNQRLKDQIKYSILGYFKICKNSKPEIKHLLLSLSVYEILNPKMKIVTKKYYGSDVLKQLVSRYLYSKKDLEMWQTSLLYAQSINKGNNVLCLHIVSMFSKVSGRYKPQVLLHGIHILINDSTCLPLKVTLVTKQHWPTLTPIVWTQTH</sequence>
<dbReference type="CDD" id="cd04385">
    <property type="entry name" value="RhoGAP_ARAP"/>
    <property type="match status" value="1"/>
</dbReference>
<dbReference type="SMART" id="SM00324">
    <property type="entry name" value="RhoGAP"/>
    <property type="match status" value="1"/>
</dbReference>
<dbReference type="GO" id="GO:0005547">
    <property type="term" value="F:phosphatidylinositol-3,4,5-trisphosphate binding"/>
    <property type="evidence" value="ECO:0007669"/>
    <property type="project" value="InterPro"/>
</dbReference>
<name>A0A5A9NIV6_9TELE</name>
<feature type="domain" description="Arf-GAP" evidence="8">
    <location>
        <begin position="266"/>
        <end position="400"/>
    </location>
</feature>
<accession>A0A5A9NIV6</accession>
<dbReference type="GO" id="GO:0005096">
    <property type="term" value="F:GTPase activator activity"/>
    <property type="evidence" value="ECO:0007669"/>
    <property type="project" value="UniProtKB-KW"/>
</dbReference>
<dbReference type="GO" id="GO:0007165">
    <property type="term" value="P:signal transduction"/>
    <property type="evidence" value="ECO:0007669"/>
    <property type="project" value="InterPro"/>
</dbReference>
<keyword evidence="6" id="KW-0862">Zinc</keyword>
<dbReference type="PRINTS" id="PR00405">
    <property type="entry name" value="REVINTRACTNG"/>
</dbReference>
<dbReference type="SMART" id="SM00105">
    <property type="entry name" value="ArfGap"/>
    <property type="match status" value="1"/>
</dbReference>
<dbReference type="InterPro" id="IPR037278">
    <property type="entry name" value="ARFGAP/RecO"/>
</dbReference>
<dbReference type="CDD" id="cd13254">
    <property type="entry name" value="PH2_ARAP"/>
    <property type="match status" value="1"/>
</dbReference>
<feature type="domain" description="PH" evidence="7">
    <location>
        <begin position="180"/>
        <end position="269"/>
    </location>
</feature>
<dbReference type="InterPro" id="IPR000198">
    <property type="entry name" value="RhoGAP_dom"/>
</dbReference>
<keyword evidence="11" id="KW-1185">Reference proteome</keyword>
<reference evidence="10 11" key="1">
    <citation type="journal article" date="2019" name="Mol. Ecol. Resour.">
        <title>Chromosome-level genome assembly of Triplophysa tibetana, a fish adapted to the harsh high-altitude environment of the Tibetan Plateau.</title>
        <authorList>
            <person name="Yang X."/>
            <person name="Liu H."/>
            <person name="Ma Z."/>
            <person name="Zou Y."/>
            <person name="Zou M."/>
            <person name="Mao Y."/>
            <person name="Li X."/>
            <person name="Wang H."/>
            <person name="Chen T."/>
            <person name="Wang W."/>
            <person name="Yang R."/>
        </authorList>
    </citation>
    <scope>NUCLEOTIDE SEQUENCE [LARGE SCALE GENOMIC DNA]</scope>
    <source>
        <strain evidence="10">TTIB1903HZAU</strain>
        <tissue evidence="10">Muscle</tissue>
    </source>
</reference>
<dbReference type="SUPFAM" id="SSF57863">
    <property type="entry name" value="ArfGap/RecO-like zinc finger"/>
    <property type="match status" value="1"/>
</dbReference>
<dbReference type="FunFam" id="2.30.29.30:FF:000638">
    <property type="entry name" value="Arf-GAP with Rho-GAP domain, ANK repeat and PH domain-containing protein 3"/>
    <property type="match status" value="1"/>
</dbReference>
<dbReference type="PROSITE" id="PS50115">
    <property type="entry name" value="ARFGAP"/>
    <property type="match status" value="1"/>
</dbReference>
<keyword evidence="3" id="KW-0963">Cytoplasm</keyword>
<dbReference type="Gene3D" id="1.10.220.150">
    <property type="entry name" value="Arf GTPase activating protein"/>
    <property type="match status" value="1"/>
</dbReference>
<organism evidence="10 11">
    <name type="scientific">Triplophysa tibetana</name>
    <dbReference type="NCBI Taxonomy" id="1572043"/>
    <lineage>
        <taxon>Eukaryota</taxon>
        <taxon>Metazoa</taxon>
        <taxon>Chordata</taxon>
        <taxon>Craniata</taxon>
        <taxon>Vertebrata</taxon>
        <taxon>Euteleostomi</taxon>
        <taxon>Actinopterygii</taxon>
        <taxon>Neopterygii</taxon>
        <taxon>Teleostei</taxon>
        <taxon>Ostariophysi</taxon>
        <taxon>Cypriniformes</taxon>
        <taxon>Nemacheilidae</taxon>
        <taxon>Triplophysa</taxon>
    </lineage>
</organism>
<comment type="subcellular location">
    <subcellularLocation>
        <location evidence="1">Cytoplasm</location>
    </subcellularLocation>
</comment>
<proteinExistence type="predicted"/>
<keyword evidence="6" id="KW-0863">Zinc-finger</keyword>
<dbReference type="InterPro" id="IPR001849">
    <property type="entry name" value="PH_domain"/>
</dbReference>
<dbReference type="PANTHER" id="PTHR45899:SF4">
    <property type="entry name" value="ARF-GAP WITH RHO-GAP DOMAIN, ANK REPEAT AND PH DOMAIN-CONTAINING PROTEIN 3"/>
    <property type="match status" value="1"/>
</dbReference>
<dbReference type="GO" id="GO:0008270">
    <property type="term" value="F:zinc ion binding"/>
    <property type="evidence" value="ECO:0007669"/>
    <property type="project" value="UniProtKB-KW"/>
</dbReference>
<dbReference type="AlphaFoldDB" id="A0A5A9NIV6"/>
<dbReference type="SMART" id="SM00233">
    <property type="entry name" value="PH"/>
    <property type="match status" value="4"/>
</dbReference>
<gene>
    <name evidence="10" type="ORF">E1301_Tti013223</name>
</gene>
<dbReference type="CDD" id="cd13253">
    <property type="entry name" value="PH1_ARAP"/>
    <property type="match status" value="1"/>
</dbReference>
<evidence type="ECO:0000256" key="6">
    <source>
        <dbReference type="PROSITE-ProRule" id="PRU00288"/>
    </source>
</evidence>
<evidence type="ECO:0000259" key="7">
    <source>
        <dbReference type="PROSITE" id="PS50003"/>
    </source>
</evidence>
<dbReference type="InterPro" id="IPR052227">
    <property type="entry name" value="Arf-Rho-GAP_ANK-PH_domain"/>
</dbReference>
<evidence type="ECO:0000259" key="8">
    <source>
        <dbReference type="PROSITE" id="PS50115"/>
    </source>
</evidence>
<dbReference type="PROSITE" id="PS50003">
    <property type="entry name" value="PH_DOMAIN"/>
    <property type="match status" value="4"/>
</dbReference>